<evidence type="ECO:0000313" key="3">
    <source>
        <dbReference type="Proteomes" id="UP000187191"/>
    </source>
</evidence>
<dbReference type="Proteomes" id="UP000187191">
    <property type="component" value="Chromosome"/>
</dbReference>
<dbReference type="EMBL" id="CP015588">
    <property type="protein sequence ID" value="APY87190.1"/>
    <property type="molecule type" value="Genomic_DNA"/>
</dbReference>
<name>A0ABM6GT12_9ACTN</name>
<sequence length="101" mass="10817">MEERDVAWWFGAARPARCHMRPPTTHELPYRQSQAGELPTEASRTEVSWTEASRTEASLADLLLSEVVVTAGEGPVGVAAADTIPSGGTRASAKIRSGLVR</sequence>
<organism evidence="2 3">
    <name type="scientific">Streptomyces alfalfae</name>
    <dbReference type="NCBI Taxonomy" id="1642299"/>
    <lineage>
        <taxon>Bacteria</taxon>
        <taxon>Bacillati</taxon>
        <taxon>Actinomycetota</taxon>
        <taxon>Actinomycetes</taxon>
        <taxon>Kitasatosporales</taxon>
        <taxon>Streptomycetaceae</taxon>
        <taxon>Streptomyces</taxon>
    </lineage>
</organism>
<gene>
    <name evidence="2" type="ORF">A7J05_16920</name>
</gene>
<evidence type="ECO:0000313" key="2">
    <source>
        <dbReference type="EMBL" id="APY87190.1"/>
    </source>
</evidence>
<accession>A0ABM6GT12</accession>
<feature type="region of interest" description="Disordered" evidence="1">
    <location>
        <begin position="20"/>
        <end position="46"/>
    </location>
</feature>
<keyword evidence="3" id="KW-1185">Reference proteome</keyword>
<protein>
    <submittedName>
        <fullName evidence="2">Uncharacterized protein</fullName>
    </submittedName>
</protein>
<reference evidence="2 3" key="1">
    <citation type="submission" date="2016-05" db="EMBL/GenBank/DDBJ databases">
        <authorList>
            <person name="Gu J."/>
        </authorList>
    </citation>
    <scope>NUCLEOTIDE SEQUENCE [LARGE SCALE GENOMIC DNA]</scope>
    <source>
        <strain evidence="2 3">ACCC40021</strain>
    </source>
</reference>
<evidence type="ECO:0000256" key="1">
    <source>
        <dbReference type="SAM" id="MobiDB-lite"/>
    </source>
</evidence>
<proteinExistence type="predicted"/>